<reference evidence="2 3" key="1">
    <citation type="submission" date="2023-01" db="EMBL/GenBank/DDBJ databases">
        <title>Analysis of 21 Apiospora genomes using comparative genomics revels a genus with tremendous synthesis potential of carbohydrate active enzymes and secondary metabolites.</title>
        <authorList>
            <person name="Sorensen T."/>
        </authorList>
    </citation>
    <scope>NUCLEOTIDE SEQUENCE [LARGE SCALE GENOMIC DNA]</scope>
    <source>
        <strain evidence="2 3">CBS 20057</strain>
    </source>
</reference>
<dbReference type="Proteomes" id="UP001396898">
    <property type="component" value="Unassembled WGS sequence"/>
</dbReference>
<comment type="caution">
    <text evidence="2">The sequence shown here is derived from an EMBL/GenBank/DDBJ whole genome shotgun (WGS) entry which is preliminary data.</text>
</comment>
<dbReference type="EMBL" id="JAQQWI010000022">
    <property type="protein sequence ID" value="KAK7995955.1"/>
    <property type="molecule type" value="Genomic_DNA"/>
</dbReference>
<accession>A0ABR1R1Q5</accession>
<evidence type="ECO:0000313" key="3">
    <source>
        <dbReference type="Proteomes" id="UP001396898"/>
    </source>
</evidence>
<feature type="region of interest" description="Disordered" evidence="1">
    <location>
        <begin position="189"/>
        <end position="218"/>
    </location>
</feature>
<evidence type="ECO:0000256" key="1">
    <source>
        <dbReference type="SAM" id="MobiDB-lite"/>
    </source>
</evidence>
<feature type="region of interest" description="Disordered" evidence="1">
    <location>
        <begin position="300"/>
        <end position="413"/>
    </location>
</feature>
<proteinExistence type="predicted"/>
<feature type="compositionally biased region" description="Basic and acidic residues" evidence="1">
    <location>
        <begin position="189"/>
        <end position="200"/>
    </location>
</feature>
<keyword evidence="3" id="KW-1185">Reference proteome</keyword>
<sequence>MGSFTEWFVMGDGGLMKEHLEEWVVAETIGEVWEKWQAEENERIRKEEDERSWAEARKFRKYSLSVTYFYRWLKIFRKRRVKKRIQEGRDEARRWNSRESIAARKAEEEAAKQKRYEESLKLVRERKALNKSRREKEFRESIQSQDEDVEQALLASGVFKGMRDEQAAAREAAADDDAPLTMLPSEMLRRTENRRREKQGLRPISRNSTTSSNAKMGSKTAKLLALANGRDTLSNPASSVRNSTYSSSFRSSVGFNTSRVEKTKKSRVKDPYWQYKVHGLVLMPDGKYAYQPEALEKFRRTTMRESEPSDSLASTPIEDTPRHSLFAVANDLDGTHNSSPSPVISRVSSMKRKRPATVLPDETEEDEDLTAYRSEASAPSRKRAKSDDDSDADFLAQMSGLLQEVEDERKKLE</sequence>
<protein>
    <submittedName>
        <fullName evidence="2">Leucine permease transcriptional regulator</fullName>
    </submittedName>
</protein>
<name>A0ABR1R1Q5_9PEZI</name>
<evidence type="ECO:0000313" key="2">
    <source>
        <dbReference type="EMBL" id="KAK7995955.1"/>
    </source>
</evidence>
<feature type="compositionally biased region" description="Low complexity" evidence="1">
    <location>
        <begin position="338"/>
        <end position="348"/>
    </location>
</feature>
<gene>
    <name evidence="2" type="ORF">PG991_015422</name>
</gene>
<organism evidence="2 3">
    <name type="scientific">Apiospora marii</name>
    <dbReference type="NCBI Taxonomy" id="335849"/>
    <lineage>
        <taxon>Eukaryota</taxon>
        <taxon>Fungi</taxon>
        <taxon>Dikarya</taxon>
        <taxon>Ascomycota</taxon>
        <taxon>Pezizomycotina</taxon>
        <taxon>Sordariomycetes</taxon>
        <taxon>Xylariomycetidae</taxon>
        <taxon>Amphisphaeriales</taxon>
        <taxon>Apiosporaceae</taxon>
        <taxon>Apiospora</taxon>
    </lineage>
</organism>
<feature type="compositionally biased region" description="Polar residues" evidence="1">
    <location>
        <begin position="205"/>
        <end position="215"/>
    </location>
</feature>